<dbReference type="InterPro" id="IPR002586">
    <property type="entry name" value="CobQ/CobB/MinD/ParA_Nub-bd_dom"/>
</dbReference>
<keyword evidence="3 7" id="KW-0547">Nucleotide-binding</keyword>
<dbReference type="GO" id="GO:0009236">
    <property type="term" value="P:cobalamin biosynthetic process"/>
    <property type="evidence" value="ECO:0007669"/>
    <property type="project" value="UniProtKB-UniRule"/>
</dbReference>
<feature type="site" description="Increases nucleophilicity of active site Cys" evidence="7">
    <location>
        <position position="468"/>
    </location>
</feature>
<keyword evidence="5 7" id="KW-0460">Magnesium</keyword>
<dbReference type="NCBIfam" id="NF002204">
    <property type="entry name" value="PRK01077.1"/>
    <property type="match status" value="1"/>
</dbReference>
<dbReference type="Pfam" id="PF07685">
    <property type="entry name" value="GATase_3"/>
    <property type="match status" value="1"/>
</dbReference>
<protein>
    <recommendedName>
        <fullName evidence="7">Cobyrinate a,c-diamide synthase</fullName>
        <ecNumber evidence="7">6.3.5.11</ecNumber>
    </recommendedName>
    <alternativeName>
        <fullName evidence="7">Cobyrinic acid a,c-diamide synthetase</fullName>
    </alternativeName>
</protein>
<comment type="caution">
    <text evidence="11">The sequence shown here is derived from an EMBL/GenBank/DDBJ whole genome shotgun (WGS) entry which is preliminary data.</text>
</comment>
<feature type="domain" description="CobB/CobQ-like glutamine amidotransferase" evidence="10">
    <location>
        <begin position="281"/>
        <end position="474"/>
    </location>
</feature>
<comment type="pathway">
    <text evidence="7">Cofactor biosynthesis; adenosylcobalamin biosynthesis; cob(II)yrinate a,c-diamide from sirohydrochlorin (anaerobic route): step 10/10.</text>
</comment>
<gene>
    <name evidence="7" type="primary">cbiA</name>
    <name evidence="11" type="ORF">DLM65_04500</name>
</gene>
<dbReference type="EC" id="6.3.5.11" evidence="7"/>
<evidence type="ECO:0000256" key="8">
    <source>
        <dbReference type="SAM" id="MobiDB-lite"/>
    </source>
</evidence>
<feature type="domain" description="CobQ/CobB/MinD/ParA nucleotide binding" evidence="9">
    <location>
        <begin position="29"/>
        <end position="216"/>
    </location>
</feature>
<dbReference type="SUPFAM" id="SSF52317">
    <property type="entry name" value="Class I glutamine amidotransferase-like"/>
    <property type="match status" value="1"/>
</dbReference>
<name>A0A2W6AF99_9BACT</name>
<dbReference type="InterPro" id="IPR011698">
    <property type="entry name" value="GATase_3"/>
</dbReference>
<dbReference type="AlphaFoldDB" id="A0A2W6AF99"/>
<evidence type="ECO:0000256" key="3">
    <source>
        <dbReference type="ARBA" id="ARBA00022741"/>
    </source>
</evidence>
<keyword evidence="2 7" id="KW-0436">Ligase</keyword>
<comment type="catalytic activity">
    <reaction evidence="7">
        <text>cob(II)yrinate + 2 L-glutamine + 2 ATP + 2 H2O = cob(II)yrinate a,c diamide + 2 L-glutamate + 2 ADP + 2 phosphate + 2 H(+)</text>
        <dbReference type="Rhea" id="RHEA:26289"/>
        <dbReference type="ChEBI" id="CHEBI:15377"/>
        <dbReference type="ChEBI" id="CHEBI:15378"/>
        <dbReference type="ChEBI" id="CHEBI:29985"/>
        <dbReference type="ChEBI" id="CHEBI:30616"/>
        <dbReference type="ChEBI" id="CHEBI:43474"/>
        <dbReference type="ChEBI" id="CHEBI:58359"/>
        <dbReference type="ChEBI" id="CHEBI:58537"/>
        <dbReference type="ChEBI" id="CHEBI:58894"/>
        <dbReference type="ChEBI" id="CHEBI:456216"/>
        <dbReference type="EC" id="6.3.5.11"/>
    </reaction>
</comment>
<sequence>MSQLTSSPRHQAGSRRESAVADRTSIPSVVVAGTGSGAGKTTVALGLVGAFRRRGRSVQTFKVGPDFVDCAYLAHASRRPCRNLDSWMLGRDGVVHSFAHGIAEADCAVVEGTMGIFDGHGGSDTTQLGAVRFPGSTAELASLIGSPVVLVIDVANLAETAAAVALGARQLDPELDVIGVVLNNVPSDYRRRVVEDAVWNWARLPVLGALPRLPNVQIPEVRTGLLPLTQNPHVDPALDELTGAVERRCDMALIERLMARARPVHASSFPHARSVSDVSPRIGVAFDDAFCFYYAENLELLEDAGAQVITFSPLEDRVLPRDLDAVYMGGGVSEMFVPRLAANHAFIDSLRRAHAHRVPIYAECGGLMYCARTLHTSDGNVHNMASLVPFDVALEAGVLHTGYRELRLAGDNILGEAGTTLRGHEFHFARLLAGIQAGANAYSVHDVEGEPLGCEGWSTPTMLASLVHLHFGQDPRLAERLVAAARDGAHRRQLQATGS</sequence>
<dbReference type="CDD" id="cd03130">
    <property type="entry name" value="GATase1_CobB"/>
    <property type="match status" value="1"/>
</dbReference>
<evidence type="ECO:0000256" key="2">
    <source>
        <dbReference type="ARBA" id="ARBA00022598"/>
    </source>
</evidence>
<dbReference type="GO" id="GO:0005524">
    <property type="term" value="F:ATP binding"/>
    <property type="evidence" value="ECO:0007669"/>
    <property type="project" value="UniProtKB-UniRule"/>
</dbReference>
<feature type="active site" description="Nucleophile" evidence="7">
    <location>
        <position position="364"/>
    </location>
</feature>
<accession>A0A2W6AF99</accession>
<dbReference type="SUPFAM" id="SSF52540">
    <property type="entry name" value="P-loop containing nucleoside triphosphate hydrolases"/>
    <property type="match status" value="1"/>
</dbReference>
<comment type="miscellaneous">
    <text evidence="7">The a and c carboxylates of cobyrinate are activated for nucleophilic attack via formation of a phosphorylated intermediate by ATP. CbiA catalyzes first the amidation of the c-carboxylate, and then that of the a-carboxylate.</text>
</comment>
<dbReference type="GO" id="GO:0042242">
    <property type="term" value="F:cobyrinic acid a,c-diamide synthase activity"/>
    <property type="evidence" value="ECO:0007669"/>
    <property type="project" value="UniProtKB-UniRule"/>
</dbReference>
<keyword evidence="7" id="KW-0169">Cobalamin biosynthesis</keyword>
<dbReference type="Proteomes" id="UP000248724">
    <property type="component" value="Unassembled WGS sequence"/>
</dbReference>
<dbReference type="InterPro" id="IPR029062">
    <property type="entry name" value="Class_I_gatase-like"/>
</dbReference>
<keyword evidence="4 7" id="KW-0067">ATP-binding</keyword>
<evidence type="ECO:0000256" key="6">
    <source>
        <dbReference type="ARBA" id="ARBA00022962"/>
    </source>
</evidence>
<comment type="function">
    <text evidence="7">Catalyzes the ATP-dependent amidation of the two carboxylate groups at positions a and c of cobyrinate, using either L-glutamine or ammonia as the nitrogen source.</text>
</comment>
<evidence type="ECO:0000259" key="9">
    <source>
        <dbReference type="Pfam" id="PF01656"/>
    </source>
</evidence>
<evidence type="ECO:0000259" key="10">
    <source>
        <dbReference type="Pfam" id="PF07685"/>
    </source>
</evidence>
<proteinExistence type="inferred from homology"/>
<dbReference type="PANTHER" id="PTHR43873:SF1">
    <property type="entry name" value="COBYRINATE A,C-DIAMIDE SYNTHASE"/>
    <property type="match status" value="1"/>
</dbReference>
<comment type="cofactor">
    <cofactor evidence="1 7">
        <name>Mg(2+)</name>
        <dbReference type="ChEBI" id="CHEBI:18420"/>
    </cofactor>
</comment>
<dbReference type="UniPathway" id="UPA00148">
    <property type="reaction ID" value="UER00231"/>
</dbReference>
<evidence type="ECO:0000313" key="11">
    <source>
        <dbReference type="EMBL" id="PZR82134.1"/>
    </source>
</evidence>
<evidence type="ECO:0000256" key="4">
    <source>
        <dbReference type="ARBA" id="ARBA00022840"/>
    </source>
</evidence>
<dbReference type="Gene3D" id="3.40.50.300">
    <property type="entry name" value="P-loop containing nucleotide triphosphate hydrolases"/>
    <property type="match status" value="2"/>
</dbReference>
<dbReference type="InterPro" id="IPR027417">
    <property type="entry name" value="P-loop_NTPase"/>
</dbReference>
<comment type="similarity">
    <text evidence="7">Belongs to the CobB/CbiA family.</text>
</comment>
<dbReference type="HAMAP" id="MF_00027">
    <property type="entry name" value="CobB_CbiA"/>
    <property type="match status" value="1"/>
</dbReference>
<evidence type="ECO:0000256" key="5">
    <source>
        <dbReference type="ARBA" id="ARBA00022842"/>
    </source>
</evidence>
<comment type="domain">
    <text evidence="7">Comprises of two domains. The C-terminal domain contains the binding site for glutamine and catalyzes the hydrolysis of this substrate to glutamate and ammonia. The N-terminal domain is anticipated to bind ATP and cobyrinate and catalyzes the ultimate synthesis of the diamide product. The ammonia produced via the glutaminase domain is probably translocated to the adjacent domain via a molecular tunnel, where it reacts with an activated intermediate.</text>
</comment>
<organism evidence="11 12">
    <name type="scientific">Candidatus Aeolococcus gillhamiae</name>
    <dbReference type="NCBI Taxonomy" id="3127015"/>
    <lineage>
        <taxon>Bacteria</taxon>
        <taxon>Bacillati</taxon>
        <taxon>Candidatus Dormiibacterota</taxon>
        <taxon>Candidatus Dormibacteria</taxon>
        <taxon>Candidatus Aeolococcales</taxon>
        <taxon>Candidatus Aeolococcaceae</taxon>
        <taxon>Candidatus Aeolococcus</taxon>
    </lineage>
</organism>
<evidence type="ECO:0000256" key="7">
    <source>
        <dbReference type="HAMAP-Rule" id="MF_00027"/>
    </source>
</evidence>
<dbReference type="Pfam" id="PF01656">
    <property type="entry name" value="CbiA"/>
    <property type="match status" value="1"/>
</dbReference>
<evidence type="ECO:0000313" key="12">
    <source>
        <dbReference type="Proteomes" id="UP000248724"/>
    </source>
</evidence>
<dbReference type="PROSITE" id="PS51274">
    <property type="entry name" value="GATASE_COBBQ"/>
    <property type="match status" value="1"/>
</dbReference>
<dbReference type="InterPro" id="IPR004484">
    <property type="entry name" value="CbiA/CobB_synth"/>
</dbReference>
<keyword evidence="6 7" id="KW-0315">Glutamine amidotransferase</keyword>
<dbReference type="PANTHER" id="PTHR43873">
    <property type="entry name" value="COBYRINATE A,C-DIAMIDE SYNTHASE"/>
    <property type="match status" value="1"/>
</dbReference>
<dbReference type="EMBL" id="QHBU01000081">
    <property type="protein sequence ID" value="PZR82134.1"/>
    <property type="molecule type" value="Genomic_DNA"/>
</dbReference>
<feature type="region of interest" description="Disordered" evidence="8">
    <location>
        <begin position="1"/>
        <end position="21"/>
    </location>
</feature>
<dbReference type="NCBIfam" id="TIGR00379">
    <property type="entry name" value="cobB"/>
    <property type="match status" value="1"/>
</dbReference>
<dbReference type="Gene3D" id="3.40.50.880">
    <property type="match status" value="1"/>
</dbReference>
<reference evidence="11 12" key="1">
    <citation type="journal article" date="2017" name="Nature">
        <title>Atmospheric trace gases support primary production in Antarctic desert surface soil.</title>
        <authorList>
            <person name="Ji M."/>
            <person name="Greening C."/>
            <person name="Vanwonterghem I."/>
            <person name="Carere C.R."/>
            <person name="Bay S.K."/>
            <person name="Steen J.A."/>
            <person name="Montgomery K."/>
            <person name="Lines T."/>
            <person name="Beardall J."/>
            <person name="van Dorst J."/>
            <person name="Snape I."/>
            <person name="Stott M.B."/>
            <person name="Hugenholtz P."/>
            <person name="Ferrari B.C."/>
        </authorList>
    </citation>
    <scope>NUCLEOTIDE SEQUENCE [LARGE SCALE GENOMIC DNA]</scope>
    <source>
        <strain evidence="11">RRmetagenome_bin12</strain>
    </source>
</reference>
<evidence type="ECO:0000256" key="1">
    <source>
        <dbReference type="ARBA" id="ARBA00001946"/>
    </source>
</evidence>